<sequence>MGSASSKAARRLPTTTPTAIRSVMPDLPSPAAEPLPSPSQPSETTARTRDDNVDMAGPSRLGPQVHSNEPFTGEKDDAIRRDALDPHFASNLSLLGPVYIKNSSEAVHSPALAQRTLAARRSQFHHLEGSPGPATLHASQLSDLLGALQAGHDKSDLCKHYGIDQAALDRLSRWTSVPLRVQSEYVQILRRS</sequence>
<dbReference type="OrthoDB" id="4085451at2759"/>
<organism evidence="2 3">
    <name type="scientific">Kockovaella imperatae</name>
    <dbReference type="NCBI Taxonomy" id="4999"/>
    <lineage>
        <taxon>Eukaryota</taxon>
        <taxon>Fungi</taxon>
        <taxon>Dikarya</taxon>
        <taxon>Basidiomycota</taxon>
        <taxon>Agaricomycotina</taxon>
        <taxon>Tremellomycetes</taxon>
        <taxon>Tremellales</taxon>
        <taxon>Cuniculitremaceae</taxon>
        <taxon>Kockovaella</taxon>
    </lineage>
</organism>
<evidence type="ECO:0000256" key="1">
    <source>
        <dbReference type="SAM" id="MobiDB-lite"/>
    </source>
</evidence>
<protein>
    <submittedName>
        <fullName evidence="2">Uncharacterized protein</fullName>
    </submittedName>
</protein>
<dbReference type="EMBL" id="NBSH01000008">
    <property type="protein sequence ID" value="ORX36420.1"/>
    <property type="molecule type" value="Genomic_DNA"/>
</dbReference>
<feature type="region of interest" description="Disordered" evidence="1">
    <location>
        <begin position="1"/>
        <end position="73"/>
    </location>
</feature>
<gene>
    <name evidence="2" type="ORF">BD324DRAFT_651659</name>
</gene>
<accession>A0A1Y1UED2</accession>
<dbReference type="AlphaFoldDB" id="A0A1Y1UED2"/>
<comment type="caution">
    <text evidence="2">The sequence shown here is derived from an EMBL/GenBank/DDBJ whole genome shotgun (WGS) entry which is preliminary data.</text>
</comment>
<feature type="compositionally biased region" description="Pro residues" evidence="1">
    <location>
        <begin position="27"/>
        <end position="39"/>
    </location>
</feature>
<evidence type="ECO:0000313" key="2">
    <source>
        <dbReference type="EMBL" id="ORX36420.1"/>
    </source>
</evidence>
<evidence type="ECO:0000313" key="3">
    <source>
        <dbReference type="Proteomes" id="UP000193218"/>
    </source>
</evidence>
<proteinExistence type="predicted"/>
<keyword evidence="3" id="KW-1185">Reference proteome</keyword>
<dbReference type="Proteomes" id="UP000193218">
    <property type="component" value="Unassembled WGS sequence"/>
</dbReference>
<dbReference type="GeneID" id="33560178"/>
<dbReference type="RefSeq" id="XP_021870521.1">
    <property type="nucleotide sequence ID" value="XM_022018369.1"/>
</dbReference>
<name>A0A1Y1UED2_9TREE</name>
<reference evidence="2 3" key="1">
    <citation type="submission" date="2017-03" db="EMBL/GenBank/DDBJ databases">
        <title>Widespread Adenine N6-methylation of Active Genes in Fungi.</title>
        <authorList>
            <consortium name="DOE Joint Genome Institute"/>
            <person name="Mondo S.J."/>
            <person name="Dannebaum R.O."/>
            <person name="Kuo R.C."/>
            <person name="Louie K.B."/>
            <person name="Bewick A.J."/>
            <person name="Labutti K."/>
            <person name="Haridas S."/>
            <person name="Kuo A."/>
            <person name="Salamov A."/>
            <person name="Ahrendt S.R."/>
            <person name="Lau R."/>
            <person name="Bowen B.P."/>
            <person name="Lipzen A."/>
            <person name="Sullivan W."/>
            <person name="Andreopoulos W.B."/>
            <person name="Clum A."/>
            <person name="Lindquist E."/>
            <person name="Daum C."/>
            <person name="Northen T.R."/>
            <person name="Ramamoorthy G."/>
            <person name="Schmitz R.J."/>
            <person name="Gryganskyi A."/>
            <person name="Culley D."/>
            <person name="Magnuson J."/>
            <person name="James T.Y."/>
            <person name="O'Malley M.A."/>
            <person name="Stajich J.E."/>
            <person name="Spatafora J.W."/>
            <person name="Visel A."/>
            <person name="Grigoriev I.V."/>
        </authorList>
    </citation>
    <scope>NUCLEOTIDE SEQUENCE [LARGE SCALE GENOMIC DNA]</scope>
    <source>
        <strain evidence="2 3">NRRL Y-17943</strain>
    </source>
</reference>
<dbReference type="InParanoid" id="A0A1Y1UED2"/>